<dbReference type="GO" id="GO:0005886">
    <property type="term" value="C:plasma membrane"/>
    <property type="evidence" value="ECO:0007669"/>
    <property type="project" value="TreeGrafter"/>
</dbReference>
<keyword evidence="6" id="KW-1185">Reference proteome</keyword>
<dbReference type="PANTHER" id="PTHR43531">
    <property type="entry name" value="PROTEIN ICFG"/>
    <property type="match status" value="1"/>
</dbReference>
<dbReference type="OrthoDB" id="5441488at2"/>
<dbReference type="GO" id="GO:0007165">
    <property type="term" value="P:signal transduction"/>
    <property type="evidence" value="ECO:0007669"/>
    <property type="project" value="UniProtKB-KW"/>
</dbReference>
<keyword evidence="3" id="KW-1133">Transmembrane helix</keyword>
<dbReference type="Gene3D" id="1.10.287.950">
    <property type="entry name" value="Methyl-accepting chemotaxis protein"/>
    <property type="match status" value="1"/>
</dbReference>
<protein>
    <submittedName>
        <fullName evidence="5">Methyl-accepting chemotaxis protein</fullName>
    </submittedName>
</protein>
<accession>A0A1I2AT50</accession>
<dbReference type="PRINTS" id="PR00260">
    <property type="entry name" value="CHEMTRNSDUCR"/>
</dbReference>
<dbReference type="PANTHER" id="PTHR43531:SF5">
    <property type="entry name" value="METHYL-ACCEPTING CHEMOTAXIS PROTEIN III"/>
    <property type="match status" value="1"/>
</dbReference>
<feature type="transmembrane region" description="Helical" evidence="3">
    <location>
        <begin position="21"/>
        <end position="40"/>
    </location>
</feature>
<proteinExistence type="inferred from homology"/>
<dbReference type="Proteomes" id="UP000199119">
    <property type="component" value="Unassembled WGS sequence"/>
</dbReference>
<name>A0A1I2AT50_9BURK</name>
<keyword evidence="2" id="KW-0807">Transducer</keyword>
<dbReference type="GO" id="GO:0004888">
    <property type="term" value="F:transmembrane signaling receptor activity"/>
    <property type="evidence" value="ECO:0007669"/>
    <property type="project" value="InterPro"/>
</dbReference>
<dbReference type="InterPro" id="IPR051310">
    <property type="entry name" value="MCP_chemotaxis"/>
</dbReference>
<dbReference type="InterPro" id="IPR004090">
    <property type="entry name" value="Chemotax_Me-accpt_rcpt"/>
</dbReference>
<dbReference type="GO" id="GO:0006935">
    <property type="term" value="P:chemotaxis"/>
    <property type="evidence" value="ECO:0007669"/>
    <property type="project" value="InterPro"/>
</dbReference>
<keyword evidence="3" id="KW-0812">Transmembrane</keyword>
<reference evidence="6" key="1">
    <citation type="submission" date="2016-10" db="EMBL/GenBank/DDBJ databases">
        <authorList>
            <person name="Varghese N."/>
            <person name="Submissions S."/>
        </authorList>
    </citation>
    <scope>NUCLEOTIDE SEQUENCE [LARGE SCALE GENOMIC DNA]</scope>
    <source>
        <strain evidence="6">DSM 27981</strain>
    </source>
</reference>
<dbReference type="SMART" id="SM00283">
    <property type="entry name" value="MA"/>
    <property type="match status" value="1"/>
</dbReference>
<dbReference type="SUPFAM" id="SSF58104">
    <property type="entry name" value="Methyl-accepting chemotaxis protein (MCP) signaling domain"/>
    <property type="match status" value="1"/>
</dbReference>
<gene>
    <name evidence="5" type="ORF">SAMN04489711_102201</name>
</gene>
<dbReference type="AlphaFoldDB" id="A0A1I2AT50"/>
<sequence length="407" mass="40913">MEQQLRMRSPAGAGAMGAVGARALVGAWCLCCLGLLAWVLGSDATTGSAAALPLALLAAAGLAAGVGLAWWWQRRVAPALAAACALAERAAGGDLRAVQEGPPGPALGGIGHAVRGLCGQLALRLARIDGAAQRIAMAAARMARGNDYLAGRARERAAVLEQTAAAMQALTASVQQNADSALRAERLVGEGNAIGHRSEAATQALTRQMEAIGTASRRVAEITGVIESIAFQTSILALNAAVEAARAGAHGQGFAVVASEVRALAARSAGAAREIGGLIAAATAQVDQGRQRASDADAAMQAMVRNAGEIGGLIAAIAGASQTQGEGIAEVREAIAGLDQAAQQNAATVQDVTAAAHLLQEHSQALAGMLGEWRWDAAPAAAMAATAFEPALEAAPAAPVRWAPRLS</sequence>
<dbReference type="Pfam" id="PF00015">
    <property type="entry name" value="MCPsignal"/>
    <property type="match status" value="1"/>
</dbReference>
<keyword evidence="3" id="KW-0472">Membrane</keyword>
<feature type="transmembrane region" description="Helical" evidence="3">
    <location>
        <begin position="52"/>
        <end position="72"/>
    </location>
</feature>
<dbReference type="InterPro" id="IPR004089">
    <property type="entry name" value="MCPsignal_dom"/>
</dbReference>
<evidence type="ECO:0000259" key="4">
    <source>
        <dbReference type="PROSITE" id="PS50111"/>
    </source>
</evidence>
<organism evidence="5 6">
    <name type="scientific">Paracidovorax wautersii</name>
    <dbReference type="NCBI Taxonomy" id="1177982"/>
    <lineage>
        <taxon>Bacteria</taxon>
        <taxon>Pseudomonadati</taxon>
        <taxon>Pseudomonadota</taxon>
        <taxon>Betaproteobacteria</taxon>
        <taxon>Burkholderiales</taxon>
        <taxon>Comamonadaceae</taxon>
        <taxon>Paracidovorax</taxon>
    </lineage>
</organism>
<evidence type="ECO:0000256" key="3">
    <source>
        <dbReference type="SAM" id="Phobius"/>
    </source>
</evidence>
<evidence type="ECO:0000256" key="1">
    <source>
        <dbReference type="ARBA" id="ARBA00029447"/>
    </source>
</evidence>
<dbReference type="EMBL" id="FONX01000002">
    <property type="protein sequence ID" value="SFE46897.1"/>
    <property type="molecule type" value="Genomic_DNA"/>
</dbReference>
<evidence type="ECO:0000256" key="2">
    <source>
        <dbReference type="PROSITE-ProRule" id="PRU00284"/>
    </source>
</evidence>
<evidence type="ECO:0000313" key="5">
    <source>
        <dbReference type="EMBL" id="SFE46897.1"/>
    </source>
</evidence>
<feature type="domain" description="Methyl-accepting transducer" evidence="4">
    <location>
        <begin position="131"/>
        <end position="360"/>
    </location>
</feature>
<evidence type="ECO:0000313" key="6">
    <source>
        <dbReference type="Proteomes" id="UP000199119"/>
    </source>
</evidence>
<comment type="similarity">
    <text evidence="1">Belongs to the methyl-accepting chemotaxis (MCP) protein family.</text>
</comment>
<dbReference type="PROSITE" id="PS50111">
    <property type="entry name" value="CHEMOTAXIS_TRANSDUC_2"/>
    <property type="match status" value="1"/>
</dbReference>
<dbReference type="RefSeq" id="WP_092937678.1">
    <property type="nucleotide sequence ID" value="NZ_FONX01000002.1"/>
</dbReference>
<dbReference type="STRING" id="1177982.SAMN04489711_102201"/>